<accession>A0A6N9JHF5</accession>
<dbReference type="PANTHER" id="PTHR32331:SF0">
    <property type="entry name" value="UPF0313 PROTEIN YGIQ"/>
    <property type="match status" value="1"/>
</dbReference>
<protein>
    <submittedName>
        <fullName evidence="9">YgiQ family radical SAM protein</fullName>
    </submittedName>
</protein>
<dbReference type="InterPro" id="IPR023404">
    <property type="entry name" value="rSAM_horseshoe"/>
</dbReference>
<dbReference type="Proteomes" id="UP000469380">
    <property type="component" value="Unassembled WGS sequence"/>
</dbReference>
<dbReference type="SUPFAM" id="SSF102114">
    <property type="entry name" value="Radical SAM enzymes"/>
    <property type="match status" value="1"/>
</dbReference>
<feature type="compositionally biased region" description="Low complexity" evidence="7">
    <location>
        <begin position="65"/>
        <end position="88"/>
    </location>
</feature>
<dbReference type="SFLD" id="SFLDS00029">
    <property type="entry name" value="Radical_SAM"/>
    <property type="match status" value="1"/>
</dbReference>
<dbReference type="SFLD" id="SFLDG01082">
    <property type="entry name" value="B12-binding_domain_containing"/>
    <property type="match status" value="1"/>
</dbReference>
<dbReference type="PROSITE" id="PS51918">
    <property type="entry name" value="RADICAL_SAM"/>
    <property type="match status" value="1"/>
</dbReference>
<feature type="domain" description="Radical SAM core" evidence="8">
    <location>
        <begin position="401"/>
        <end position="672"/>
    </location>
</feature>
<evidence type="ECO:0000313" key="9">
    <source>
        <dbReference type="EMBL" id="MZJ38851.1"/>
    </source>
</evidence>
<gene>
    <name evidence="9" type="ORF">GT464_02615</name>
</gene>
<dbReference type="InterPro" id="IPR006638">
    <property type="entry name" value="Elp3/MiaA/NifB-like_rSAM"/>
</dbReference>
<dbReference type="GO" id="GO:0051539">
    <property type="term" value="F:4 iron, 4 sulfur cluster binding"/>
    <property type="evidence" value="ECO:0007669"/>
    <property type="project" value="UniProtKB-KW"/>
</dbReference>
<dbReference type="InterPro" id="IPR024560">
    <property type="entry name" value="UPF0313_C"/>
</dbReference>
<feature type="compositionally biased region" description="Low complexity" evidence="7">
    <location>
        <begin position="751"/>
        <end position="761"/>
    </location>
</feature>
<dbReference type="InterPro" id="IPR022946">
    <property type="entry name" value="UPF0313"/>
</dbReference>
<evidence type="ECO:0000259" key="8">
    <source>
        <dbReference type="PROSITE" id="PS51918"/>
    </source>
</evidence>
<dbReference type="EMBL" id="WWSR01000003">
    <property type="protein sequence ID" value="MZJ38851.1"/>
    <property type="molecule type" value="Genomic_DNA"/>
</dbReference>
<dbReference type="InterPro" id="IPR007197">
    <property type="entry name" value="rSAM"/>
</dbReference>
<reference evidence="9 10" key="1">
    <citation type="journal article" date="2019" name="Nat. Med.">
        <title>A library of human gut bacterial isolates paired with longitudinal multiomics data enables mechanistic microbiome research.</title>
        <authorList>
            <person name="Poyet M."/>
            <person name="Groussin M."/>
            <person name="Gibbons S.M."/>
            <person name="Avila-Pacheco J."/>
            <person name="Jiang X."/>
            <person name="Kearney S.M."/>
            <person name="Perrotta A.R."/>
            <person name="Berdy B."/>
            <person name="Zhao S."/>
            <person name="Lieberman T.D."/>
            <person name="Swanson P.K."/>
            <person name="Smith M."/>
            <person name="Roesemann S."/>
            <person name="Alexander J.E."/>
            <person name="Rich S.A."/>
            <person name="Livny J."/>
            <person name="Vlamakis H."/>
            <person name="Clish C."/>
            <person name="Bullock K."/>
            <person name="Deik A."/>
            <person name="Scott J."/>
            <person name="Pierce K.A."/>
            <person name="Xavier R.J."/>
            <person name="Alm E.J."/>
        </authorList>
    </citation>
    <scope>NUCLEOTIDE SEQUENCE [LARGE SCALE GENOMIC DNA]</scope>
    <source>
        <strain evidence="9 10">BIOML-A20</strain>
    </source>
</reference>
<dbReference type="PANTHER" id="PTHR32331">
    <property type="entry name" value="UPF0313 PROTEIN YGIQ"/>
    <property type="match status" value="1"/>
</dbReference>
<evidence type="ECO:0000256" key="6">
    <source>
        <dbReference type="HAMAP-Rule" id="MF_01251"/>
    </source>
</evidence>
<name>A0A6N9JHF5_9ACTN</name>
<evidence type="ECO:0000256" key="2">
    <source>
        <dbReference type="ARBA" id="ARBA00022691"/>
    </source>
</evidence>
<evidence type="ECO:0000256" key="5">
    <source>
        <dbReference type="ARBA" id="ARBA00023014"/>
    </source>
</evidence>
<dbReference type="AlphaFoldDB" id="A0A6N9JHF5"/>
<dbReference type="GO" id="GO:0005506">
    <property type="term" value="F:iron ion binding"/>
    <property type="evidence" value="ECO:0007669"/>
    <property type="project" value="UniProtKB-UniRule"/>
</dbReference>
<dbReference type="NCBIfam" id="TIGR03904">
    <property type="entry name" value="SAM_YgiQ"/>
    <property type="match status" value="1"/>
</dbReference>
<evidence type="ECO:0000256" key="3">
    <source>
        <dbReference type="ARBA" id="ARBA00022723"/>
    </source>
</evidence>
<feature type="compositionally biased region" description="Polar residues" evidence="7">
    <location>
        <begin position="89"/>
        <end position="99"/>
    </location>
</feature>
<keyword evidence="2 6" id="KW-0949">S-adenosyl-L-methionine</keyword>
<keyword evidence="5 6" id="KW-0411">Iron-sulfur</keyword>
<evidence type="ECO:0000256" key="4">
    <source>
        <dbReference type="ARBA" id="ARBA00023004"/>
    </source>
</evidence>
<dbReference type="InterPro" id="IPR058240">
    <property type="entry name" value="rSAM_sf"/>
</dbReference>
<feature type="region of interest" description="Disordered" evidence="7">
    <location>
        <begin position="700"/>
        <end position="770"/>
    </location>
</feature>
<sequence>MACARDGSFDAGIHSLETNGGRGDALTHQPMYSPSLFSSVPKRLVTITCSIQTPGGIVAKKPQHAQNNQRSQQGKQGQQQKRGGKAQATVASTKHSQATPARPWRPGRDKFLPVSRADMDARGWDQCDFVYICGDAYVDHPSFGMAIISRVLDAHGYKVGIICQPDWTDPASITALGEPRLGFLVSAGNMDSMVNHYSVTKHRRHTDAYTPGGEEGHRPNRAVTVYGNLIRQTFKDAPIIIGGIEASLRRLAHYDYWQDKLKRSVLLDSGADILIYGMGEHAIVEIADALDAGLPIDQITYINGTVYRTGSLDEVYDYDLLPSWDDLVADKLNYARSFNVQQQNMDPITGHRLVEPYPNNVYVVQNPPSATLTTDEMDEVAELPYARDWHPDYDAAGGVPAFAEIKFSISSNRGCFGECSFCALTFHQGRVLQMRSHDSIMREAELLTRDPEFKGYINDVGGPTANFSRPACDKQLKHGVCKNKRCLWPNVCKNMVVDESGYTQLLRDLRQLPGVKKVFVRSGIRFDYTMADASDEFLRELLEHHVSGQLRVAPEHVSDAVLSVMGKPSRAVYDAFCRKFERLNREYGLKQYVVPYLISSHPGSTMKEAVDLAEAVRDMGYMPEQVQDFYPTPSTMSTCMYYTGVDPRTMEPIYVARDPHEKAMQRALIQYRKPENYKLVREALEKAGRRDLIGYTKHCLIRPVPPRPGETSAGGGHGTGKKGGKPHGGAGGKGPKGSKGHGGMSRAQNTAGRNRAAQGRQGANGGGRRN</sequence>
<feature type="region of interest" description="Disordered" evidence="7">
    <location>
        <begin position="56"/>
        <end position="110"/>
    </location>
</feature>
<comment type="caution">
    <text evidence="9">The sequence shown here is derived from an EMBL/GenBank/DDBJ whole genome shotgun (WGS) entry which is preliminary data.</text>
</comment>
<dbReference type="Pfam" id="PF11842">
    <property type="entry name" value="DUF3362"/>
    <property type="match status" value="1"/>
</dbReference>
<keyword evidence="1 6" id="KW-0004">4Fe-4S</keyword>
<dbReference type="GO" id="GO:0003824">
    <property type="term" value="F:catalytic activity"/>
    <property type="evidence" value="ECO:0007669"/>
    <property type="project" value="InterPro"/>
</dbReference>
<dbReference type="InterPro" id="IPR013704">
    <property type="entry name" value="UPF0313_N"/>
</dbReference>
<organism evidence="9 10">
    <name type="scientific">Collinsella aerofaciens</name>
    <dbReference type="NCBI Taxonomy" id="74426"/>
    <lineage>
        <taxon>Bacteria</taxon>
        <taxon>Bacillati</taxon>
        <taxon>Actinomycetota</taxon>
        <taxon>Coriobacteriia</taxon>
        <taxon>Coriobacteriales</taxon>
        <taxon>Coriobacteriaceae</taxon>
        <taxon>Collinsella</taxon>
    </lineage>
</organism>
<feature type="compositionally biased region" description="Gly residues" evidence="7">
    <location>
        <begin position="726"/>
        <end position="743"/>
    </location>
</feature>
<evidence type="ECO:0000256" key="7">
    <source>
        <dbReference type="SAM" id="MobiDB-lite"/>
    </source>
</evidence>
<feature type="binding site" evidence="6">
    <location>
        <position position="419"/>
    </location>
    <ligand>
        <name>[4Fe-4S] cluster</name>
        <dbReference type="ChEBI" id="CHEBI:49883"/>
        <note>4Fe-4S-S-AdoMet</note>
    </ligand>
</feature>
<dbReference type="SFLD" id="SFLDG01069">
    <property type="entry name" value="UPF0313"/>
    <property type="match status" value="1"/>
</dbReference>
<dbReference type="Pfam" id="PF08497">
    <property type="entry name" value="Radical_SAM_N"/>
    <property type="match status" value="1"/>
</dbReference>
<comment type="cofactor">
    <cofactor evidence="6">
        <name>[4Fe-4S] cluster</name>
        <dbReference type="ChEBI" id="CHEBI:49883"/>
    </cofactor>
    <text evidence="6">Binds 1 [4Fe-4S] cluster. The cluster is coordinated with 3 cysteines and an exchangeable S-adenosyl-L-methionine.</text>
</comment>
<dbReference type="SMART" id="SM00729">
    <property type="entry name" value="Elp3"/>
    <property type="match status" value="1"/>
</dbReference>
<evidence type="ECO:0000256" key="1">
    <source>
        <dbReference type="ARBA" id="ARBA00022485"/>
    </source>
</evidence>
<dbReference type="Gene3D" id="3.80.30.20">
    <property type="entry name" value="tm_1862 like domain"/>
    <property type="match status" value="1"/>
</dbReference>
<keyword evidence="4 6" id="KW-0408">Iron</keyword>
<keyword evidence="3 6" id="KW-0479">Metal-binding</keyword>
<dbReference type="HAMAP" id="MF_01251">
    <property type="entry name" value="UPF0313"/>
    <property type="match status" value="1"/>
</dbReference>
<evidence type="ECO:0000313" key="10">
    <source>
        <dbReference type="Proteomes" id="UP000469380"/>
    </source>
</evidence>
<feature type="binding site" evidence="6">
    <location>
        <position position="415"/>
    </location>
    <ligand>
        <name>[4Fe-4S] cluster</name>
        <dbReference type="ChEBI" id="CHEBI:49883"/>
        <note>4Fe-4S-S-AdoMet</note>
    </ligand>
</feature>
<comment type="similarity">
    <text evidence="6">Belongs to the UPF0313 family.</text>
</comment>
<feature type="binding site" evidence="6">
    <location>
        <position position="422"/>
    </location>
    <ligand>
        <name>[4Fe-4S] cluster</name>
        <dbReference type="ChEBI" id="CHEBI:49883"/>
        <note>4Fe-4S-S-AdoMet</note>
    </ligand>
</feature>
<proteinExistence type="inferred from homology"/>